<organism evidence="2">
    <name type="scientific">mine drainage metagenome</name>
    <dbReference type="NCBI Taxonomy" id="410659"/>
    <lineage>
        <taxon>unclassified sequences</taxon>
        <taxon>metagenomes</taxon>
        <taxon>ecological metagenomes</taxon>
    </lineage>
</organism>
<name>A0A1J5Q892_9ZZZZ</name>
<feature type="domain" description="BioF2-like acetyltransferase" evidence="1">
    <location>
        <begin position="208"/>
        <end position="337"/>
    </location>
</feature>
<dbReference type="InterPro" id="IPR038740">
    <property type="entry name" value="BioF2-like_GNAT_dom"/>
</dbReference>
<evidence type="ECO:0000313" key="2">
    <source>
        <dbReference type="EMBL" id="OIQ79854.1"/>
    </source>
</evidence>
<dbReference type="SUPFAM" id="SSF55729">
    <property type="entry name" value="Acyl-CoA N-acyltransferases (Nat)"/>
    <property type="match status" value="1"/>
</dbReference>
<dbReference type="Gene3D" id="3.40.630.30">
    <property type="match status" value="1"/>
</dbReference>
<dbReference type="AlphaFoldDB" id="A0A1J5Q892"/>
<dbReference type="EMBL" id="MLJW01001149">
    <property type="protein sequence ID" value="OIQ79854.1"/>
    <property type="molecule type" value="Genomic_DNA"/>
</dbReference>
<comment type="caution">
    <text evidence="2">The sequence shown here is derived from an EMBL/GenBank/DDBJ whole genome shotgun (WGS) entry which is preliminary data.</text>
</comment>
<gene>
    <name evidence="2" type="ORF">GALL_384030</name>
</gene>
<protein>
    <recommendedName>
        <fullName evidence="1">BioF2-like acetyltransferase domain-containing protein</fullName>
    </recommendedName>
</protein>
<reference evidence="2" key="1">
    <citation type="submission" date="2016-10" db="EMBL/GenBank/DDBJ databases">
        <title>Sequence of Gallionella enrichment culture.</title>
        <authorList>
            <person name="Poehlein A."/>
            <person name="Muehling M."/>
            <person name="Daniel R."/>
        </authorList>
    </citation>
    <scope>NUCLEOTIDE SEQUENCE</scope>
</reference>
<evidence type="ECO:0000259" key="1">
    <source>
        <dbReference type="Pfam" id="PF13480"/>
    </source>
</evidence>
<dbReference type="Pfam" id="PF13480">
    <property type="entry name" value="Acetyltransf_6"/>
    <property type="match status" value="1"/>
</dbReference>
<dbReference type="InterPro" id="IPR016181">
    <property type="entry name" value="Acyl_CoA_acyltransferase"/>
</dbReference>
<sequence>MLRGAAPLPGEGHSLKVQIYERIADVPASAWDALLGGATRALDRAFWQVLERARLNDFEYRYALFTDDGGAPLALTSLYSVTTDIAIFAPAPLRAVLGAVRRVWPGFLKLRMLECGTPVTISSPPWAKRADVDDAAFIGELDALLRRTARAEGQLFIIVRDFEPNAAGLRPLWRARGYHWIPSLPNTYMDIRWDTPKQYLASMRSYHRSKLLKHRKRNADIRHERVDDFGHLADTLCRQWMVVHESAREFQREVLTPEFYRRLSSDLGADSKALLFYRGEALVGHALLLLDGDMLRWLYVGREVAGNDGLYLYVAHAVVDSAIELGAKCLELGLTTYAIKQDLGAEVVPIHIALRASWGLINPFVGLGYALLNSVPRPTPRQVFKSAAG</sequence>
<proteinExistence type="predicted"/>
<accession>A0A1J5Q892</accession>